<dbReference type="Proteomes" id="UP001056766">
    <property type="component" value="Unassembled WGS sequence"/>
</dbReference>
<dbReference type="RefSeq" id="WP_250867386.1">
    <property type="nucleotide sequence ID" value="NZ_JAGSOI010000007.1"/>
</dbReference>
<proteinExistence type="inferred from homology"/>
<dbReference type="Pfam" id="PF02834">
    <property type="entry name" value="LigT_PEase"/>
    <property type="match status" value="2"/>
</dbReference>
<dbReference type="EMBL" id="JAGSOI010000007">
    <property type="protein sequence ID" value="MCM1986019.1"/>
    <property type="molecule type" value="Genomic_DNA"/>
</dbReference>
<feature type="active site" description="Proton acceptor" evidence="2">
    <location>
        <position position="121"/>
    </location>
</feature>
<reference evidence="4" key="1">
    <citation type="journal article" date="2021" name="mSystems">
        <title>Bacteria and Archaea Synergistically Convert Glycine Betaine to Biogenic Methane in the Formosa Cold Seep of the South China Sea.</title>
        <authorList>
            <person name="Li L."/>
            <person name="Zhang W."/>
            <person name="Zhang S."/>
            <person name="Song L."/>
            <person name="Sun Q."/>
            <person name="Zhang H."/>
            <person name="Xiang H."/>
            <person name="Dong X."/>
        </authorList>
    </citation>
    <scope>NUCLEOTIDE SEQUENCE</scope>
    <source>
        <strain evidence="4">LLY</strain>
    </source>
</reference>
<feature type="short sequence motif" description="HXTX 1" evidence="2">
    <location>
        <begin position="39"/>
        <end position="42"/>
    </location>
</feature>
<dbReference type="PANTHER" id="PTHR35561:SF1">
    <property type="entry name" value="RNA 2',3'-CYCLIC PHOSPHODIESTERASE"/>
    <property type="match status" value="1"/>
</dbReference>
<dbReference type="AlphaFoldDB" id="A0A9E5DBE3"/>
<feature type="domain" description="Phosphoesterase HXTX" evidence="3">
    <location>
        <begin position="94"/>
        <end position="172"/>
    </location>
</feature>
<dbReference type="HAMAP" id="MF_01940">
    <property type="entry name" value="RNA_CPDase"/>
    <property type="match status" value="1"/>
</dbReference>
<comment type="caution">
    <text evidence="4">The sequence shown here is derived from an EMBL/GenBank/DDBJ whole genome shotgun (WGS) entry which is preliminary data.</text>
</comment>
<sequence>MSRLFIAVDLPSSVRGELIDVLSSFEGFKLKLVSPELIHITLKFLGEISDDMVPDIASSLDGIECMPFNANIKGVGVFPNFRSPRVVWLGAEGNFKQLHEDVEASLSRLDFDKDKREFTAHATLGRIKFMPKEQMEGFLAVLDKLKEVDLGEIRVDKVFLKKSTLTPYGPVYETMHEVLLGRK</sequence>
<name>A0A9E5DBE3_9EURY</name>
<accession>A0A9E5DBE3</accession>
<dbReference type="InterPro" id="IPR009097">
    <property type="entry name" value="Cyclic_Pdiesterase"/>
</dbReference>
<dbReference type="GO" id="GO:0008664">
    <property type="term" value="F:RNA 2',3'-cyclic 3'-phosphodiesterase activity"/>
    <property type="evidence" value="ECO:0007669"/>
    <property type="project" value="UniProtKB-EC"/>
</dbReference>
<evidence type="ECO:0000259" key="3">
    <source>
        <dbReference type="Pfam" id="PF02834"/>
    </source>
</evidence>
<reference evidence="4" key="2">
    <citation type="submission" date="2021-04" db="EMBL/GenBank/DDBJ databases">
        <authorList>
            <person name="Dong X."/>
        </authorList>
    </citation>
    <scope>NUCLEOTIDE SEQUENCE</scope>
    <source>
        <strain evidence="4">LLY</strain>
    </source>
</reference>
<dbReference type="InterPro" id="IPR004175">
    <property type="entry name" value="RNA_CPDase"/>
</dbReference>
<gene>
    <name evidence="4" type="primary">thpR</name>
    <name evidence="4" type="ORF">KDK67_03170</name>
</gene>
<dbReference type="EC" id="3.1.4.58" evidence="2"/>
<keyword evidence="5" id="KW-1185">Reference proteome</keyword>
<evidence type="ECO:0000256" key="2">
    <source>
        <dbReference type="HAMAP-Rule" id="MF_01940"/>
    </source>
</evidence>
<feature type="domain" description="Phosphoesterase HXTX" evidence="3">
    <location>
        <begin position="8"/>
        <end position="88"/>
    </location>
</feature>
<dbReference type="Gene3D" id="3.90.1140.10">
    <property type="entry name" value="Cyclic phosphodiesterase"/>
    <property type="match status" value="1"/>
</dbReference>
<organism evidence="4 5">
    <name type="scientific">Methanococcoides seepicolus</name>
    <dbReference type="NCBI Taxonomy" id="2828780"/>
    <lineage>
        <taxon>Archaea</taxon>
        <taxon>Methanobacteriati</taxon>
        <taxon>Methanobacteriota</taxon>
        <taxon>Stenosarchaea group</taxon>
        <taxon>Methanomicrobia</taxon>
        <taxon>Methanosarcinales</taxon>
        <taxon>Methanosarcinaceae</taxon>
        <taxon>Methanococcoides</taxon>
    </lineage>
</organism>
<feature type="short sequence motif" description="HXTX 2" evidence="2">
    <location>
        <begin position="121"/>
        <end position="124"/>
    </location>
</feature>
<evidence type="ECO:0000313" key="5">
    <source>
        <dbReference type="Proteomes" id="UP001056766"/>
    </source>
</evidence>
<dbReference type="GO" id="GO:0004113">
    <property type="term" value="F:2',3'-cyclic-nucleotide 3'-phosphodiesterase activity"/>
    <property type="evidence" value="ECO:0007669"/>
    <property type="project" value="InterPro"/>
</dbReference>
<feature type="active site" description="Proton donor" evidence="2">
    <location>
        <position position="39"/>
    </location>
</feature>
<protein>
    <recommendedName>
        <fullName evidence="2">RNA 2',3'-cyclic phosphodiesterase</fullName>
        <shortName evidence="2">RNA 2',3'-CPDase</shortName>
        <ecNumber evidence="2">3.1.4.58</ecNumber>
    </recommendedName>
</protein>
<dbReference type="NCBIfam" id="TIGR02258">
    <property type="entry name" value="2_5_ligase"/>
    <property type="match status" value="1"/>
</dbReference>
<dbReference type="PANTHER" id="PTHR35561">
    <property type="entry name" value="RNA 2',3'-CYCLIC PHOSPHODIESTERASE"/>
    <property type="match status" value="1"/>
</dbReference>
<comment type="catalytic activity">
    <reaction evidence="2">
        <text>a 3'-end 2',3'-cyclophospho-ribonucleotide-RNA + H2O = a 3'-end 2'-phospho-ribonucleotide-RNA + H(+)</text>
        <dbReference type="Rhea" id="RHEA:11828"/>
        <dbReference type="Rhea" id="RHEA-COMP:10464"/>
        <dbReference type="Rhea" id="RHEA-COMP:17353"/>
        <dbReference type="ChEBI" id="CHEBI:15377"/>
        <dbReference type="ChEBI" id="CHEBI:15378"/>
        <dbReference type="ChEBI" id="CHEBI:83064"/>
        <dbReference type="ChEBI" id="CHEBI:173113"/>
        <dbReference type="EC" id="3.1.4.58"/>
    </reaction>
</comment>
<evidence type="ECO:0000256" key="1">
    <source>
        <dbReference type="ARBA" id="ARBA00022801"/>
    </source>
</evidence>
<dbReference type="InterPro" id="IPR014051">
    <property type="entry name" value="Phosphoesterase_HXTX"/>
</dbReference>
<dbReference type="SUPFAM" id="SSF55144">
    <property type="entry name" value="LigT-like"/>
    <property type="match status" value="1"/>
</dbReference>
<keyword evidence="1 2" id="KW-0378">Hydrolase</keyword>
<comment type="function">
    <text evidence="2">Hydrolyzes RNA 2',3'-cyclic phosphodiester to an RNA 2'-phosphomonoester.</text>
</comment>
<comment type="similarity">
    <text evidence="2">Belongs to the 2H phosphoesterase superfamily. ThpR family.</text>
</comment>
<evidence type="ECO:0000313" key="4">
    <source>
        <dbReference type="EMBL" id="MCM1986019.1"/>
    </source>
</evidence>